<dbReference type="EMBL" id="JAHQIW010000561">
    <property type="protein sequence ID" value="KAJ1348780.1"/>
    <property type="molecule type" value="Genomic_DNA"/>
</dbReference>
<sequence length="56" mass="6354">MLNFRRLHVADKTADCVCVTISRQCQLVSHTDSSQISTPRFLAMMSLFAHSLIPFE</sequence>
<accession>A0AAD5LYD9</accession>
<reference evidence="1" key="1">
    <citation type="submission" date="2021-06" db="EMBL/GenBank/DDBJ databases">
        <title>Parelaphostrongylus tenuis whole genome reference sequence.</title>
        <authorList>
            <person name="Garwood T.J."/>
            <person name="Larsen P.A."/>
            <person name="Fountain-Jones N.M."/>
            <person name="Garbe J.R."/>
            <person name="Macchietto M.G."/>
            <person name="Kania S.A."/>
            <person name="Gerhold R.W."/>
            <person name="Richards J.E."/>
            <person name="Wolf T.M."/>
        </authorList>
    </citation>
    <scope>NUCLEOTIDE SEQUENCE</scope>
    <source>
        <strain evidence="1">MNPRO001-30</strain>
        <tissue evidence="1">Meninges</tissue>
    </source>
</reference>
<gene>
    <name evidence="1" type="ORF">KIN20_004172</name>
</gene>
<name>A0AAD5LYD9_PARTN</name>
<evidence type="ECO:0000313" key="1">
    <source>
        <dbReference type="EMBL" id="KAJ1348780.1"/>
    </source>
</evidence>
<dbReference type="AlphaFoldDB" id="A0AAD5LYD9"/>
<protein>
    <submittedName>
        <fullName evidence="1">Uncharacterized protein</fullName>
    </submittedName>
</protein>
<keyword evidence="2" id="KW-1185">Reference proteome</keyword>
<evidence type="ECO:0000313" key="2">
    <source>
        <dbReference type="Proteomes" id="UP001196413"/>
    </source>
</evidence>
<proteinExistence type="predicted"/>
<comment type="caution">
    <text evidence="1">The sequence shown here is derived from an EMBL/GenBank/DDBJ whole genome shotgun (WGS) entry which is preliminary data.</text>
</comment>
<dbReference type="Proteomes" id="UP001196413">
    <property type="component" value="Unassembled WGS sequence"/>
</dbReference>
<organism evidence="1 2">
    <name type="scientific">Parelaphostrongylus tenuis</name>
    <name type="common">Meningeal worm</name>
    <dbReference type="NCBI Taxonomy" id="148309"/>
    <lineage>
        <taxon>Eukaryota</taxon>
        <taxon>Metazoa</taxon>
        <taxon>Ecdysozoa</taxon>
        <taxon>Nematoda</taxon>
        <taxon>Chromadorea</taxon>
        <taxon>Rhabditida</taxon>
        <taxon>Rhabditina</taxon>
        <taxon>Rhabditomorpha</taxon>
        <taxon>Strongyloidea</taxon>
        <taxon>Metastrongylidae</taxon>
        <taxon>Parelaphostrongylus</taxon>
    </lineage>
</organism>